<dbReference type="InterPro" id="IPR036388">
    <property type="entry name" value="WH-like_DNA-bd_sf"/>
</dbReference>
<evidence type="ECO:0000256" key="5">
    <source>
        <dbReference type="ARBA" id="ARBA00023163"/>
    </source>
</evidence>
<dbReference type="PANTHER" id="PTHR30118">
    <property type="entry name" value="HTH-TYPE TRANSCRIPTIONAL REGULATOR LEUO-RELATED"/>
    <property type="match status" value="1"/>
</dbReference>
<dbReference type="CDD" id="cd08460">
    <property type="entry name" value="PBP2_DntR_like_1"/>
    <property type="match status" value="1"/>
</dbReference>
<dbReference type="RefSeq" id="WP_189436950.1">
    <property type="nucleotide sequence ID" value="NZ_BMXE01000004.1"/>
</dbReference>
<evidence type="ECO:0000313" key="7">
    <source>
        <dbReference type="EMBL" id="GHB33653.1"/>
    </source>
</evidence>
<comment type="caution">
    <text evidence="7">The sequence shown here is derived from an EMBL/GenBank/DDBJ whole genome shotgun (WGS) entry which is preliminary data.</text>
</comment>
<feature type="domain" description="HTH lysR-type" evidence="6">
    <location>
        <begin position="4"/>
        <end position="61"/>
    </location>
</feature>
<dbReference type="PROSITE" id="PS50931">
    <property type="entry name" value="HTH_LYSR"/>
    <property type="match status" value="1"/>
</dbReference>
<keyword evidence="3" id="KW-0805">Transcription regulation</keyword>
<dbReference type="Proteomes" id="UP000637980">
    <property type="component" value="Unassembled WGS sequence"/>
</dbReference>
<dbReference type="EMBL" id="BMXE01000004">
    <property type="protein sequence ID" value="GHB33653.1"/>
    <property type="molecule type" value="Genomic_DNA"/>
</dbReference>
<sequence length="297" mass="32199">MPKLDLNLLIALDVLLHERSVTAAARELGLSTSAMSRTLSRLRSATGDALLVPAGRAMVPTPHAQEIAGEVHALVGAAQKVLSSPPELDIRELQRDFTIRANAAFVFMHAARLSTMVMEAAPGVRLRFAAKPEKEIQSLRNATVDLEIGVISGDGAELRARTLFRDSFVGIVHSNHPLLEKTPVTVEDYVAWPHVVASRRGSFTGPIDDALARLGLTRAVNVVVPSFPSVIAVAAESDLIGLIPRSYCRAGLAAQTEMFELPVSTPEVTVSQIWHPRMDADPGHRWLRGLIFDAFRS</sequence>
<evidence type="ECO:0000256" key="1">
    <source>
        <dbReference type="ARBA" id="ARBA00009437"/>
    </source>
</evidence>
<keyword evidence="2" id="KW-0536">Nodulation</keyword>
<dbReference type="Gene3D" id="1.10.10.10">
    <property type="entry name" value="Winged helix-like DNA-binding domain superfamily/Winged helix DNA-binding domain"/>
    <property type="match status" value="1"/>
</dbReference>
<dbReference type="PANTHER" id="PTHR30118:SF15">
    <property type="entry name" value="TRANSCRIPTIONAL REGULATORY PROTEIN"/>
    <property type="match status" value="1"/>
</dbReference>
<protein>
    <submittedName>
        <fullName evidence="7">LysR family transcriptional regulator</fullName>
    </submittedName>
</protein>
<evidence type="ECO:0000256" key="4">
    <source>
        <dbReference type="ARBA" id="ARBA00023125"/>
    </source>
</evidence>
<reference evidence="8" key="1">
    <citation type="journal article" date="2019" name="Int. J. Syst. Evol. Microbiol.">
        <title>The Global Catalogue of Microorganisms (GCM) 10K type strain sequencing project: providing services to taxonomists for standard genome sequencing and annotation.</title>
        <authorList>
            <consortium name="The Broad Institute Genomics Platform"/>
            <consortium name="The Broad Institute Genome Sequencing Center for Infectious Disease"/>
            <person name="Wu L."/>
            <person name="Ma J."/>
        </authorList>
    </citation>
    <scope>NUCLEOTIDE SEQUENCE [LARGE SCALE GENOMIC DNA]</scope>
    <source>
        <strain evidence="8">KCTC 12861</strain>
    </source>
</reference>
<evidence type="ECO:0000259" key="6">
    <source>
        <dbReference type="PROSITE" id="PS50931"/>
    </source>
</evidence>
<evidence type="ECO:0000256" key="3">
    <source>
        <dbReference type="ARBA" id="ARBA00023015"/>
    </source>
</evidence>
<dbReference type="Gene3D" id="3.40.190.10">
    <property type="entry name" value="Periplasmic binding protein-like II"/>
    <property type="match status" value="2"/>
</dbReference>
<dbReference type="SUPFAM" id="SSF46785">
    <property type="entry name" value="Winged helix' DNA-binding domain"/>
    <property type="match status" value="1"/>
</dbReference>
<comment type="similarity">
    <text evidence="1">Belongs to the LysR transcriptional regulatory family.</text>
</comment>
<gene>
    <name evidence="7" type="ORF">GCM10007094_23040</name>
</gene>
<dbReference type="InterPro" id="IPR036390">
    <property type="entry name" value="WH_DNA-bd_sf"/>
</dbReference>
<dbReference type="InterPro" id="IPR000847">
    <property type="entry name" value="LysR_HTH_N"/>
</dbReference>
<dbReference type="SUPFAM" id="SSF53850">
    <property type="entry name" value="Periplasmic binding protein-like II"/>
    <property type="match status" value="1"/>
</dbReference>
<evidence type="ECO:0000256" key="2">
    <source>
        <dbReference type="ARBA" id="ARBA00022458"/>
    </source>
</evidence>
<accession>A0ABQ3EG16</accession>
<dbReference type="Pfam" id="PF00126">
    <property type="entry name" value="HTH_1"/>
    <property type="match status" value="1"/>
</dbReference>
<dbReference type="InterPro" id="IPR005119">
    <property type="entry name" value="LysR_subst-bd"/>
</dbReference>
<keyword evidence="8" id="KW-1185">Reference proteome</keyword>
<keyword evidence="5" id="KW-0804">Transcription</keyword>
<organism evidence="7 8">
    <name type="scientific">Pseudovibrio japonicus</name>
    <dbReference type="NCBI Taxonomy" id="366534"/>
    <lineage>
        <taxon>Bacteria</taxon>
        <taxon>Pseudomonadati</taxon>
        <taxon>Pseudomonadota</taxon>
        <taxon>Alphaproteobacteria</taxon>
        <taxon>Hyphomicrobiales</taxon>
        <taxon>Stappiaceae</taxon>
        <taxon>Pseudovibrio</taxon>
    </lineage>
</organism>
<evidence type="ECO:0000313" key="8">
    <source>
        <dbReference type="Proteomes" id="UP000637980"/>
    </source>
</evidence>
<keyword evidence="4" id="KW-0238">DNA-binding</keyword>
<name>A0ABQ3EG16_9HYPH</name>
<dbReference type="Pfam" id="PF03466">
    <property type="entry name" value="LysR_substrate"/>
    <property type="match status" value="1"/>
</dbReference>
<dbReference type="InterPro" id="IPR050389">
    <property type="entry name" value="LysR-type_TF"/>
</dbReference>
<proteinExistence type="inferred from homology"/>